<dbReference type="Proteomes" id="UP000291343">
    <property type="component" value="Unassembled WGS sequence"/>
</dbReference>
<dbReference type="SMR" id="A0A482X4Y9"/>
<feature type="transmembrane region" description="Helical" evidence="1">
    <location>
        <begin position="263"/>
        <end position="281"/>
    </location>
</feature>
<dbReference type="InterPro" id="IPR007110">
    <property type="entry name" value="Ig-like_dom"/>
</dbReference>
<keyword evidence="1" id="KW-0472">Membrane</keyword>
<dbReference type="AlphaFoldDB" id="A0A482X4Y9"/>
<protein>
    <recommendedName>
        <fullName evidence="2">Ig-like domain-containing protein</fullName>
    </recommendedName>
</protein>
<evidence type="ECO:0000256" key="1">
    <source>
        <dbReference type="SAM" id="Phobius"/>
    </source>
</evidence>
<evidence type="ECO:0000313" key="3">
    <source>
        <dbReference type="EMBL" id="RZF40939.1"/>
    </source>
</evidence>
<dbReference type="FunFam" id="2.60.40.10:FF:000437">
    <property type="entry name" value="Beat-IIIc, isoform A"/>
    <property type="match status" value="1"/>
</dbReference>
<name>A0A482X4Y9_LAOST</name>
<organism evidence="3 4">
    <name type="scientific">Laodelphax striatellus</name>
    <name type="common">Small brown planthopper</name>
    <name type="synonym">Delphax striatella</name>
    <dbReference type="NCBI Taxonomy" id="195883"/>
    <lineage>
        <taxon>Eukaryota</taxon>
        <taxon>Metazoa</taxon>
        <taxon>Ecdysozoa</taxon>
        <taxon>Arthropoda</taxon>
        <taxon>Hexapoda</taxon>
        <taxon>Insecta</taxon>
        <taxon>Pterygota</taxon>
        <taxon>Neoptera</taxon>
        <taxon>Paraneoptera</taxon>
        <taxon>Hemiptera</taxon>
        <taxon>Auchenorrhyncha</taxon>
        <taxon>Fulgoroidea</taxon>
        <taxon>Delphacidae</taxon>
        <taxon>Criomorphinae</taxon>
        <taxon>Laodelphax</taxon>
    </lineage>
</organism>
<feature type="domain" description="Ig-like" evidence="2">
    <location>
        <begin position="136"/>
        <end position="222"/>
    </location>
</feature>
<accession>A0A482X4Y9</accession>
<dbReference type="InParanoid" id="A0A482X4Y9"/>
<comment type="caution">
    <text evidence="3">The sequence shown here is derived from an EMBL/GenBank/DDBJ whole genome shotgun (WGS) entry which is preliminary data.</text>
</comment>
<dbReference type="Gene3D" id="2.60.40.10">
    <property type="entry name" value="Immunoglobulins"/>
    <property type="match status" value="2"/>
</dbReference>
<keyword evidence="4" id="KW-1185">Reference proteome</keyword>
<dbReference type="PROSITE" id="PS51257">
    <property type="entry name" value="PROKAR_LIPOPROTEIN"/>
    <property type="match status" value="1"/>
</dbReference>
<keyword evidence="1" id="KW-0812">Transmembrane</keyword>
<evidence type="ECO:0000259" key="2">
    <source>
        <dbReference type="PROSITE" id="PS50835"/>
    </source>
</evidence>
<gene>
    <name evidence="3" type="ORF">LSTR_LSTR014041</name>
</gene>
<dbReference type="SMART" id="SM00409">
    <property type="entry name" value="IG"/>
    <property type="match status" value="1"/>
</dbReference>
<feature type="domain" description="Ig-like" evidence="2">
    <location>
        <begin position="34"/>
        <end position="127"/>
    </location>
</feature>
<dbReference type="PANTHER" id="PTHR21261:SF15">
    <property type="entry name" value="BEATEN PATH IIIA, ISOFORM D-RELATED"/>
    <property type="match status" value="1"/>
</dbReference>
<dbReference type="InterPro" id="IPR036179">
    <property type="entry name" value="Ig-like_dom_sf"/>
</dbReference>
<sequence length="282" mass="32113">MYLRSLQSFALTCSCVINALRITNFSVPQKADHGSMVTLRCDFELENEKLNSLKWYKDEVEFYRYIPRENSEKQVFPQIGITVDEKHSDLNKVILRNLTFKSNGKYDCEVSSDRPSFQTDTMSGNLTVYAYSPYDPHIAGFATSYLPGELIQANCSAGPSNPPPQIEWFINEEEAAHNHLITYATTYLPNGMFHKVVGLRFIAMENDFRPPRNTITFQCKVTVGVMEPWNALKIIHRTLQPYQIGQRFTADETATNHSSGVHGLQGIIFIIIISIMTLFPLK</sequence>
<dbReference type="OrthoDB" id="10015491at2759"/>
<proteinExistence type="predicted"/>
<dbReference type="PROSITE" id="PS50835">
    <property type="entry name" value="IG_LIKE"/>
    <property type="match status" value="2"/>
</dbReference>
<evidence type="ECO:0000313" key="4">
    <source>
        <dbReference type="Proteomes" id="UP000291343"/>
    </source>
</evidence>
<dbReference type="SUPFAM" id="SSF48726">
    <property type="entry name" value="Immunoglobulin"/>
    <property type="match status" value="2"/>
</dbReference>
<dbReference type="InterPro" id="IPR003599">
    <property type="entry name" value="Ig_sub"/>
</dbReference>
<keyword evidence="1" id="KW-1133">Transmembrane helix</keyword>
<dbReference type="InterPro" id="IPR013783">
    <property type="entry name" value="Ig-like_fold"/>
</dbReference>
<dbReference type="PANTHER" id="PTHR21261">
    <property type="entry name" value="BEAT PROTEIN"/>
    <property type="match status" value="1"/>
</dbReference>
<dbReference type="EMBL" id="QKKF02017432">
    <property type="protein sequence ID" value="RZF40939.1"/>
    <property type="molecule type" value="Genomic_DNA"/>
</dbReference>
<reference evidence="3 4" key="1">
    <citation type="journal article" date="2017" name="Gigascience">
        <title>Genome sequence of the small brown planthopper, Laodelphax striatellus.</title>
        <authorList>
            <person name="Zhu J."/>
            <person name="Jiang F."/>
            <person name="Wang X."/>
            <person name="Yang P."/>
            <person name="Bao Y."/>
            <person name="Zhao W."/>
            <person name="Wang W."/>
            <person name="Lu H."/>
            <person name="Wang Q."/>
            <person name="Cui N."/>
            <person name="Li J."/>
            <person name="Chen X."/>
            <person name="Luo L."/>
            <person name="Yu J."/>
            <person name="Kang L."/>
            <person name="Cui F."/>
        </authorList>
    </citation>
    <scope>NUCLEOTIDE SEQUENCE [LARGE SCALE GENOMIC DNA]</scope>
    <source>
        <strain evidence="3">Lst14</strain>
    </source>
</reference>
<dbReference type="STRING" id="195883.A0A482X4Y9"/>